<proteinExistence type="predicted"/>
<dbReference type="OrthoDB" id="2757163at2759"/>
<evidence type="ECO:0000313" key="3">
    <source>
        <dbReference type="Proteomes" id="UP000799118"/>
    </source>
</evidence>
<dbReference type="AlphaFoldDB" id="A0A6A4GV60"/>
<name>A0A6A4GV60_9AGAR</name>
<keyword evidence="1" id="KW-0472">Membrane</keyword>
<protein>
    <submittedName>
        <fullName evidence="2">Uncharacterized protein</fullName>
    </submittedName>
</protein>
<organism evidence="2 3">
    <name type="scientific">Gymnopus androsaceus JB14</name>
    <dbReference type="NCBI Taxonomy" id="1447944"/>
    <lineage>
        <taxon>Eukaryota</taxon>
        <taxon>Fungi</taxon>
        <taxon>Dikarya</taxon>
        <taxon>Basidiomycota</taxon>
        <taxon>Agaricomycotina</taxon>
        <taxon>Agaricomycetes</taxon>
        <taxon>Agaricomycetidae</taxon>
        <taxon>Agaricales</taxon>
        <taxon>Marasmiineae</taxon>
        <taxon>Omphalotaceae</taxon>
        <taxon>Gymnopus</taxon>
    </lineage>
</organism>
<dbReference type="EMBL" id="ML769685">
    <property type="protein sequence ID" value="KAE9389722.1"/>
    <property type="molecule type" value="Genomic_DNA"/>
</dbReference>
<gene>
    <name evidence="2" type="ORF">BT96DRAFT_926399</name>
</gene>
<accession>A0A6A4GV60</accession>
<dbReference type="Proteomes" id="UP000799118">
    <property type="component" value="Unassembled WGS sequence"/>
</dbReference>
<keyword evidence="1" id="KW-1133">Transmembrane helix</keyword>
<evidence type="ECO:0000313" key="2">
    <source>
        <dbReference type="EMBL" id="KAE9389722.1"/>
    </source>
</evidence>
<keyword evidence="3" id="KW-1185">Reference proteome</keyword>
<feature type="transmembrane region" description="Helical" evidence="1">
    <location>
        <begin position="12"/>
        <end position="31"/>
    </location>
</feature>
<sequence length="101" mass="11117">MVAYYFTSKTQVEAILLLFIESGALFALIQLSNVIIDALDTIHGANDSIYNARLFLETIYIYSAAMNPGALVVLVHTGNTYEQSFHLEDGPLENDSTDVIS</sequence>
<evidence type="ECO:0000256" key="1">
    <source>
        <dbReference type="SAM" id="Phobius"/>
    </source>
</evidence>
<reference evidence="2" key="1">
    <citation type="journal article" date="2019" name="Environ. Microbiol.">
        <title>Fungal ecological strategies reflected in gene transcription - a case study of two litter decomposers.</title>
        <authorList>
            <person name="Barbi F."/>
            <person name="Kohler A."/>
            <person name="Barry K."/>
            <person name="Baskaran P."/>
            <person name="Daum C."/>
            <person name="Fauchery L."/>
            <person name="Ihrmark K."/>
            <person name="Kuo A."/>
            <person name="LaButti K."/>
            <person name="Lipzen A."/>
            <person name="Morin E."/>
            <person name="Grigoriev I.V."/>
            <person name="Henrissat B."/>
            <person name="Lindahl B."/>
            <person name="Martin F."/>
        </authorList>
    </citation>
    <scope>NUCLEOTIDE SEQUENCE</scope>
    <source>
        <strain evidence="2">JB14</strain>
    </source>
</reference>
<keyword evidence="1" id="KW-0812">Transmembrane</keyword>